<name>A0A5C4L4Q5_9HYPH</name>
<organism evidence="1 2">
    <name type="scientific">Methylobacterium terricola</name>
    <dbReference type="NCBI Taxonomy" id="2583531"/>
    <lineage>
        <taxon>Bacteria</taxon>
        <taxon>Pseudomonadati</taxon>
        <taxon>Pseudomonadota</taxon>
        <taxon>Alphaproteobacteria</taxon>
        <taxon>Hyphomicrobiales</taxon>
        <taxon>Methylobacteriaceae</taxon>
        <taxon>Methylobacterium</taxon>
    </lineage>
</organism>
<evidence type="ECO:0000313" key="2">
    <source>
        <dbReference type="Proteomes" id="UP000305267"/>
    </source>
</evidence>
<keyword evidence="2" id="KW-1185">Reference proteome</keyword>
<proteinExistence type="predicted"/>
<evidence type="ECO:0000313" key="1">
    <source>
        <dbReference type="EMBL" id="TNC05224.1"/>
    </source>
</evidence>
<accession>A0A5C4L4Q5</accession>
<sequence>MTDLSAKIAQMLHTGDGIAGRCDRNDFPAMVDLILEHYPEATCDEIVRGYRISIELLVQEKAEAMVGSPR</sequence>
<reference evidence="1 2" key="1">
    <citation type="submission" date="2019-06" db="EMBL/GenBank/DDBJ databases">
        <title>Genome of Methylobacterium sp. 17Sr1-39.</title>
        <authorList>
            <person name="Seo T."/>
        </authorList>
    </citation>
    <scope>NUCLEOTIDE SEQUENCE [LARGE SCALE GENOMIC DNA]</scope>
    <source>
        <strain evidence="1 2">17Sr1-39</strain>
    </source>
</reference>
<protein>
    <submittedName>
        <fullName evidence="1">Uncharacterized protein</fullName>
    </submittedName>
</protein>
<dbReference type="OrthoDB" id="8005538at2"/>
<dbReference type="Proteomes" id="UP000305267">
    <property type="component" value="Unassembled WGS sequence"/>
</dbReference>
<dbReference type="EMBL" id="VDDA01000066">
    <property type="protein sequence ID" value="TNC05224.1"/>
    <property type="molecule type" value="Genomic_DNA"/>
</dbReference>
<dbReference type="RefSeq" id="WP_139040813.1">
    <property type="nucleotide sequence ID" value="NZ_VDDA01000066.1"/>
</dbReference>
<dbReference type="AlphaFoldDB" id="A0A5C4L4Q5"/>
<gene>
    <name evidence="1" type="ORF">FF100_36045</name>
</gene>
<comment type="caution">
    <text evidence="1">The sequence shown here is derived from an EMBL/GenBank/DDBJ whole genome shotgun (WGS) entry which is preliminary data.</text>
</comment>